<proteinExistence type="predicted"/>
<evidence type="ECO:0000313" key="1">
    <source>
        <dbReference type="EMBL" id="OJF92563.1"/>
    </source>
</evidence>
<name>A0A657LMT7_9HYPH</name>
<dbReference type="AlphaFoldDB" id="A0A657LMT7"/>
<dbReference type="Proteomes" id="UP000182661">
    <property type="component" value="Unassembled WGS sequence"/>
</dbReference>
<accession>A0A657LMT7</accession>
<comment type="caution">
    <text evidence="1">The sequence shown here is derived from an EMBL/GenBank/DDBJ whole genome shotgun (WGS) entry which is preliminary data.</text>
</comment>
<reference evidence="1 2" key="1">
    <citation type="submission" date="2016-02" db="EMBL/GenBank/DDBJ databases">
        <title>Genome sequencing of a beta-galactosidase producing bacteria Rhizobium sp. 59.</title>
        <authorList>
            <person name="Wang D."/>
            <person name="Kot W."/>
            <person name="Qin Y."/>
            <person name="Hansen L."/>
            <person name="Naqvi K."/>
            <person name="Rensing C."/>
        </authorList>
    </citation>
    <scope>NUCLEOTIDE SEQUENCE [LARGE SCALE GENOMIC DNA]</scope>
    <source>
        <strain evidence="1 2">59</strain>
    </source>
</reference>
<gene>
    <name evidence="1" type="ORF">AX760_22430</name>
</gene>
<protein>
    <submittedName>
        <fullName evidence="1">Uncharacterized protein</fullName>
    </submittedName>
</protein>
<dbReference type="EMBL" id="LSRP01000115">
    <property type="protein sequence ID" value="OJF92563.1"/>
    <property type="molecule type" value="Genomic_DNA"/>
</dbReference>
<evidence type="ECO:0000313" key="2">
    <source>
        <dbReference type="Proteomes" id="UP000182661"/>
    </source>
</evidence>
<dbReference type="RefSeq" id="WP_071834819.1">
    <property type="nucleotide sequence ID" value="NZ_LSRP01000115.1"/>
</dbReference>
<organism evidence="1 2">
    <name type="scientific">Pararhizobium antarcticum</name>
    <dbReference type="NCBI Taxonomy" id="1798805"/>
    <lineage>
        <taxon>Bacteria</taxon>
        <taxon>Pseudomonadati</taxon>
        <taxon>Pseudomonadota</taxon>
        <taxon>Alphaproteobacteria</taxon>
        <taxon>Hyphomicrobiales</taxon>
        <taxon>Rhizobiaceae</taxon>
        <taxon>Rhizobium/Agrobacterium group</taxon>
        <taxon>Pararhizobium</taxon>
    </lineage>
</organism>
<keyword evidence="2" id="KW-1185">Reference proteome</keyword>
<sequence>MKSALCRRRAVCVIGVTMSLAVIVQNVQVEFHNKGALWLNGVATADAGAGVADTGVRIFNASLSSPGAVAIPIQMNSHPLLQQIARTA</sequence>